<feature type="compositionally biased region" description="Polar residues" evidence="1">
    <location>
        <begin position="95"/>
        <end position="106"/>
    </location>
</feature>
<dbReference type="RefSeq" id="XP_046006678.1">
    <property type="nucleotide sequence ID" value="XM_046159620.1"/>
</dbReference>
<feature type="compositionally biased region" description="Polar residues" evidence="1">
    <location>
        <begin position="1"/>
        <end position="25"/>
    </location>
</feature>
<dbReference type="AlphaFoldDB" id="A0A9P8XW43"/>
<feature type="compositionally biased region" description="Acidic residues" evidence="1">
    <location>
        <begin position="482"/>
        <end position="497"/>
    </location>
</feature>
<feature type="compositionally biased region" description="Polar residues" evidence="1">
    <location>
        <begin position="153"/>
        <end position="166"/>
    </location>
</feature>
<keyword evidence="3" id="KW-1185">Reference proteome</keyword>
<comment type="caution">
    <text evidence="2">The sequence shown here is derived from an EMBL/GenBank/DDBJ whole genome shotgun (WGS) entry which is preliminary data.</text>
</comment>
<evidence type="ECO:0000313" key="3">
    <source>
        <dbReference type="Proteomes" id="UP000756346"/>
    </source>
</evidence>
<feature type="region of interest" description="Disordered" evidence="1">
    <location>
        <begin position="150"/>
        <end position="251"/>
    </location>
</feature>
<feature type="region of interest" description="Disordered" evidence="1">
    <location>
        <begin position="285"/>
        <end position="321"/>
    </location>
</feature>
<feature type="compositionally biased region" description="Low complexity" evidence="1">
    <location>
        <begin position="221"/>
        <end position="234"/>
    </location>
</feature>
<evidence type="ECO:0000256" key="1">
    <source>
        <dbReference type="SAM" id="MobiDB-lite"/>
    </source>
</evidence>
<feature type="compositionally biased region" description="Basic and acidic residues" evidence="1">
    <location>
        <begin position="504"/>
        <end position="513"/>
    </location>
</feature>
<feature type="compositionally biased region" description="Low complexity" evidence="1">
    <location>
        <begin position="177"/>
        <end position="198"/>
    </location>
</feature>
<name>A0A9P8XW43_9PEZI</name>
<feature type="region of interest" description="Disordered" evidence="1">
    <location>
        <begin position="94"/>
        <end position="133"/>
    </location>
</feature>
<feature type="compositionally biased region" description="Pro residues" evidence="1">
    <location>
        <begin position="119"/>
        <end position="128"/>
    </location>
</feature>
<feature type="compositionally biased region" description="Basic and acidic residues" evidence="1">
    <location>
        <begin position="464"/>
        <end position="481"/>
    </location>
</feature>
<dbReference type="Proteomes" id="UP000756346">
    <property type="component" value="Unassembled WGS sequence"/>
</dbReference>
<feature type="region of interest" description="Disordered" evidence="1">
    <location>
        <begin position="464"/>
        <end position="517"/>
    </location>
</feature>
<feature type="compositionally biased region" description="Polar residues" evidence="1">
    <location>
        <begin position="35"/>
        <end position="52"/>
    </location>
</feature>
<reference evidence="2" key="1">
    <citation type="journal article" date="2021" name="Nat. Commun.">
        <title>Genetic determinants of endophytism in the Arabidopsis root mycobiome.</title>
        <authorList>
            <person name="Mesny F."/>
            <person name="Miyauchi S."/>
            <person name="Thiergart T."/>
            <person name="Pickel B."/>
            <person name="Atanasova L."/>
            <person name="Karlsson M."/>
            <person name="Huettel B."/>
            <person name="Barry K.W."/>
            <person name="Haridas S."/>
            <person name="Chen C."/>
            <person name="Bauer D."/>
            <person name="Andreopoulos W."/>
            <person name="Pangilinan J."/>
            <person name="LaButti K."/>
            <person name="Riley R."/>
            <person name="Lipzen A."/>
            <person name="Clum A."/>
            <person name="Drula E."/>
            <person name="Henrissat B."/>
            <person name="Kohler A."/>
            <person name="Grigoriev I.V."/>
            <person name="Martin F.M."/>
            <person name="Hacquard S."/>
        </authorList>
    </citation>
    <scope>NUCLEOTIDE SEQUENCE</scope>
    <source>
        <strain evidence="2">MPI-CAGE-CH-0230</strain>
    </source>
</reference>
<gene>
    <name evidence="2" type="ORF">B0I36DRAFT_368434</name>
</gene>
<protein>
    <submittedName>
        <fullName evidence="2">Uncharacterized protein</fullName>
    </submittedName>
</protein>
<sequence>MAAVTVNSISTPPRHSLKSKASASTLVGEEGKDANTYSPASHINAFSTSGHNSPRGPDTAAVGDDHLQQQQPRPACWPWPWVMLRGGHIAEAGNNLDTNAPASSDGTNEDVVESILAPSQPPPPPPARPAAGSPQAYIELREMLRRLRDHGSNAASNSPDNHTNDSSDVDGPSHLDNNNNNNNNAVTAAPAAPAAVHHNGNDRGWTRMSQVSTAPDHYHHPPQQQNRPRPYQQNADFTTTTSAGPAATDDSEEDLYSLRLRRFKAAGHGLRPAGASIATYMAATHRNGRRPRTLASGGPGNDNDDHDHDDADNTSSQEDNYNKRITAANRQQAQAKSLLPMLDLELAISNAAYLCPPSLLHHDRAAAHQLVLRGSFGGARLTEGNLARLQGELAWRRDAERQRGANPNEDVFRMGLVTKENLVMLRDLYDTMERVKLDQAEYPGVARSNADTLDVYEHMRIRRELHLKTEQEEKEKAQREEGGEEEEENDDNDDDDGNAGQQEEFPRKHEHDSSPLLNAGSLEAASSAPIANNEHIRPGRRARIRAKLRRMSHHVGNRLHRSRAAINCGSSNTAACSSRSSSSRYASIRGTRVVSPLPEAGMSWTRLRTTTDELRRLRIGHKVEDLDTEDDSM</sequence>
<dbReference type="EMBL" id="JAGTJQ010000011">
    <property type="protein sequence ID" value="KAH7018411.1"/>
    <property type="molecule type" value="Genomic_DNA"/>
</dbReference>
<evidence type="ECO:0000313" key="2">
    <source>
        <dbReference type="EMBL" id="KAH7018411.1"/>
    </source>
</evidence>
<dbReference type="GeneID" id="70189166"/>
<accession>A0A9P8XW43</accession>
<feature type="region of interest" description="Disordered" evidence="1">
    <location>
        <begin position="1"/>
        <end position="73"/>
    </location>
</feature>
<organism evidence="2 3">
    <name type="scientific">Microdochium trichocladiopsis</name>
    <dbReference type="NCBI Taxonomy" id="1682393"/>
    <lineage>
        <taxon>Eukaryota</taxon>
        <taxon>Fungi</taxon>
        <taxon>Dikarya</taxon>
        <taxon>Ascomycota</taxon>
        <taxon>Pezizomycotina</taxon>
        <taxon>Sordariomycetes</taxon>
        <taxon>Xylariomycetidae</taxon>
        <taxon>Xylariales</taxon>
        <taxon>Microdochiaceae</taxon>
        <taxon>Microdochium</taxon>
    </lineage>
</organism>
<proteinExistence type="predicted"/>